<name>A0ABR7TR12_9BACT</name>
<organism evidence="4 5">
    <name type="scientific">Chitinophaga qingshengii</name>
    <dbReference type="NCBI Taxonomy" id="1569794"/>
    <lineage>
        <taxon>Bacteria</taxon>
        <taxon>Pseudomonadati</taxon>
        <taxon>Bacteroidota</taxon>
        <taxon>Chitinophagia</taxon>
        <taxon>Chitinophagales</taxon>
        <taxon>Chitinophagaceae</taxon>
        <taxon>Chitinophaga</taxon>
    </lineage>
</organism>
<keyword evidence="5" id="KW-1185">Reference proteome</keyword>
<dbReference type="PANTHER" id="PTHR43489:SF1">
    <property type="entry name" value="L-RIBULOSE-5-PHOSPHATE 3-EPIMERASE SGBU-RELATED"/>
    <property type="match status" value="1"/>
</dbReference>
<protein>
    <submittedName>
        <fullName evidence="4">Sugar phosphate isomerase/epimerase</fullName>
    </submittedName>
</protein>
<dbReference type="SUPFAM" id="SSF51658">
    <property type="entry name" value="Xylose isomerase-like"/>
    <property type="match status" value="1"/>
</dbReference>
<gene>
    <name evidence="4" type="ORF">ICL07_21260</name>
</gene>
<proteinExistence type="predicted"/>
<keyword evidence="2" id="KW-0732">Signal</keyword>
<dbReference type="PANTHER" id="PTHR43489">
    <property type="entry name" value="ISOMERASE"/>
    <property type="match status" value="1"/>
</dbReference>
<dbReference type="InterPro" id="IPR036237">
    <property type="entry name" value="Xyl_isomerase-like_sf"/>
</dbReference>
<comment type="caution">
    <text evidence="4">The sequence shown here is derived from an EMBL/GenBank/DDBJ whole genome shotgun (WGS) entry which is preliminary data.</text>
</comment>
<evidence type="ECO:0000259" key="3">
    <source>
        <dbReference type="Pfam" id="PF01261"/>
    </source>
</evidence>
<dbReference type="InterPro" id="IPR050417">
    <property type="entry name" value="Sugar_Epim/Isomerase"/>
</dbReference>
<dbReference type="Pfam" id="PF01261">
    <property type="entry name" value="AP_endonuc_2"/>
    <property type="match status" value="1"/>
</dbReference>
<accession>A0ABR7TR12</accession>
<dbReference type="InterPro" id="IPR013022">
    <property type="entry name" value="Xyl_isomerase-like_TIM-brl"/>
</dbReference>
<dbReference type="Proteomes" id="UP000659124">
    <property type="component" value="Unassembled WGS sequence"/>
</dbReference>
<dbReference type="RefSeq" id="WP_188090059.1">
    <property type="nucleotide sequence ID" value="NZ_JACVFC010000003.1"/>
</dbReference>
<evidence type="ECO:0000313" key="4">
    <source>
        <dbReference type="EMBL" id="MBC9932931.1"/>
    </source>
</evidence>
<dbReference type="EMBL" id="JACVFC010000003">
    <property type="protein sequence ID" value="MBC9932931.1"/>
    <property type="molecule type" value="Genomic_DNA"/>
</dbReference>
<sequence length="300" mass="33496">MKNTLIGLFLLVFPGFMQSNAQSNRQSTAGNDKNQPVIGIAASLDNDSLAHAAGFQYLEETVKRMLSPAVNEETFNANVAKLKRTRCRVTSCNVFIPGYLKLMGPEVNETWVLGYVDTVMQRAEKAGIRLIVLGSGEARKIPDGTDRAAAEARFIRLARQMADIAKKHNCLIAMENLNTTETNFVNTVAEGARIVKTINHPNFRLTADIYHMLRENEPAANIEQAKEILVHCHIAEREKRSAPGVEQQDFRPYLAALHNIGYQGRIMMECKWTDPAAEYASAIAYLEKQIKEVYLISGKK</sequence>
<evidence type="ECO:0000313" key="5">
    <source>
        <dbReference type="Proteomes" id="UP000659124"/>
    </source>
</evidence>
<evidence type="ECO:0000256" key="1">
    <source>
        <dbReference type="ARBA" id="ARBA00023235"/>
    </source>
</evidence>
<evidence type="ECO:0000256" key="2">
    <source>
        <dbReference type="SAM" id="SignalP"/>
    </source>
</evidence>
<dbReference type="Gene3D" id="3.20.20.150">
    <property type="entry name" value="Divalent-metal-dependent TIM barrel enzymes"/>
    <property type="match status" value="1"/>
</dbReference>
<keyword evidence="1 4" id="KW-0413">Isomerase</keyword>
<feature type="signal peptide" evidence="2">
    <location>
        <begin position="1"/>
        <end position="21"/>
    </location>
</feature>
<reference evidence="4 5" key="1">
    <citation type="submission" date="2020-09" db="EMBL/GenBank/DDBJ databases">
        <title>Genome sequences of type strains of Chitinophaga qingshengii and Chitinophaga varians.</title>
        <authorList>
            <person name="Kittiwongwattana C."/>
        </authorList>
    </citation>
    <scope>NUCLEOTIDE SEQUENCE [LARGE SCALE GENOMIC DNA]</scope>
    <source>
        <strain evidence="4 5">JCM 30026</strain>
    </source>
</reference>
<dbReference type="GO" id="GO:0016853">
    <property type="term" value="F:isomerase activity"/>
    <property type="evidence" value="ECO:0007669"/>
    <property type="project" value="UniProtKB-KW"/>
</dbReference>
<feature type="chain" id="PRO_5045321319" evidence="2">
    <location>
        <begin position="22"/>
        <end position="300"/>
    </location>
</feature>
<feature type="domain" description="Xylose isomerase-like TIM barrel" evidence="3">
    <location>
        <begin position="49"/>
        <end position="288"/>
    </location>
</feature>